<reference evidence="2" key="2">
    <citation type="submission" date="2020-09" db="EMBL/GenBank/DDBJ databases">
        <authorList>
            <person name="Sun Q."/>
            <person name="Ohkuma M."/>
        </authorList>
    </citation>
    <scope>NUCLEOTIDE SEQUENCE</scope>
    <source>
        <strain evidence="2">JCM 14371</strain>
    </source>
</reference>
<name>A0A917PGR0_9DEIO</name>
<feature type="domain" description="Winged helix-turn helix" evidence="1">
    <location>
        <begin position="31"/>
        <end position="89"/>
    </location>
</feature>
<keyword evidence="3" id="KW-1185">Reference proteome</keyword>
<comment type="caution">
    <text evidence="2">The sequence shown here is derived from an EMBL/GenBank/DDBJ whole genome shotgun (WGS) entry which is preliminary data.</text>
</comment>
<dbReference type="EMBL" id="BMOE01000006">
    <property type="protein sequence ID" value="GGJ77581.1"/>
    <property type="molecule type" value="Genomic_DNA"/>
</dbReference>
<gene>
    <name evidence="2" type="ORF">GCM10008939_22040</name>
</gene>
<accession>A0A917PGR0</accession>
<evidence type="ECO:0000313" key="3">
    <source>
        <dbReference type="Proteomes" id="UP000635726"/>
    </source>
</evidence>
<organism evidence="2 3">
    <name type="scientific">Deinococcus aquiradiocola</name>
    <dbReference type="NCBI Taxonomy" id="393059"/>
    <lineage>
        <taxon>Bacteria</taxon>
        <taxon>Thermotogati</taxon>
        <taxon>Deinococcota</taxon>
        <taxon>Deinococci</taxon>
        <taxon>Deinococcales</taxon>
        <taxon>Deinococcaceae</taxon>
        <taxon>Deinococcus</taxon>
    </lineage>
</organism>
<dbReference type="InterPro" id="IPR025959">
    <property type="entry name" value="Winged_HTH_dom"/>
</dbReference>
<dbReference type="AlphaFoldDB" id="A0A917PGR0"/>
<reference evidence="2" key="1">
    <citation type="journal article" date="2014" name="Int. J. Syst. Evol. Microbiol.">
        <title>Complete genome sequence of Corynebacterium casei LMG S-19264T (=DSM 44701T), isolated from a smear-ripened cheese.</title>
        <authorList>
            <consortium name="US DOE Joint Genome Institute (JGI-PGF)"/>
            <person name="Walter F."/>
            <person name="Albersmeier A."/>
            <person name="Kalinowski J."/>
            <person name="Ruckert C."/>
        </authorList>
    </citation>
    <scope>NUCLEOTIDE SEQUENCE</scope>
    <source>
        <strain evidence="2">JCM 14371</strain>
    </source>
</reference>
<proteinExistence type="predicted"/>
<evidence type="ECO:0000313" key="2">
    <source>
        <dbReference type="EMBL" id="GGJ77581.1"/>
    </source>
</evidence>
<evidence type="ECO:0000259" key="1">
    <source>
        <dbReference type="Pfam" id="PF13592"/>
    </source>
</evidence>
<dbReference type="Pfam" id="PF13592">
    <property type="entry name" value="HTH_33"/>
    <property type="match status" value="1"/>
</dbReference>
<dbReference type="Proteomes" id="UP000635726">
    <property type="component" value="Unassembled WGS sequence"/>
</dbReference>
<protein>
    <recommendedName>
        <fullName evidence="1">Winged helix-turn helix domain-containing protein</fullName>
    </recommendedName>
</protein>
<sequence length="101" mass="11463">MDALLERVHPGCSSAMTAETGQQLLARLRQDDQVWTARTVANWLEQEHGVALHPSTVRRQLLKLGLTWQRTRYVVAGRPDPQQQTEFLESVQDVKKGRSKG</sequence>